<keyword evidence="3" id="KW-0479">Metal-binding</keyword>
<feature type="compositionally biased region" description="Polar residues" evidence="5">
    <location>
        <begin position="40"/>
        <end position="49"/>
    </location>
</feature>
<dbReference type="CDD" id="cd00454">
    <property type="entry name" value="TrHb1_N"/>
    <property type="match status" value="1"/>
</dbReference>
<keyword evidence="8" id="KW-1185">Reference proteome</keyword>
<accession>A0A9N8D838</accession>
<evidence type="ECO:0000256" key="6">
    <source>
        <dbReference type="SAM" id="SignalP"/>
    </source>
</evidence>
<keyword evidence="4" id="KW-0408">Iron</keyword>
<feature type="chain" id="PRO_5040419827" evidence="6">
    <location>
        <begin position="21"/>
        <end position="199"/>
    </location>
</feature>
<dbReference type="InterPro" id="IPR001486">
    <property type="entry name" value="Hemoglobin_trunc"/>
</dbReference>
<dbReference type="Proteomes" id="UP001153069">
    <property type="component" value="Unassembled WGS sequence"/>
</dbReference>
<dbReference type="GO" id="GO:0019825">
    <property type="term" value="F:oxygen binding"/>
    <property type="evidence" value="ECO:0007669"/>
    <property type="project" value="InterPro"/>
</dbReference>
<keyword evidence="2" id="KW-0349">Heme</keyword>
<evidence type="ECO:0000256" key="3">
    <source>
        <dbReference type="ARBA" id="ARBA00022723"/>
    </source>
</evidence>
<evidence type="ECO:0000256" key="1">
    <source>
        <dbReference type="ARBA" id="ARBA00022448"/>
    </source>
</evidence>
<dbReference type="SUPFAM" id="SSF46458">
    <property type="entry name" value="Globin-like"/>
    <property type="match status" value="1"/>
</dbReference>
<reference evidence="7" key="1">
    <citation type="submission" date="2020-06" db="EMBL/GenBank/DDBJ databases">
        <authorList>
            <consortium name="Plant Systems Biology data submission"/>
        </authorList>
    </citation>
    <scope>NUCLEOTIDE SEQUENCE</scope>
    <source>
        <strain evidence="7">D6</strain>
    </source>
</reference>
<dbReference type="EMBL" id="CAICTM010000026">
    <property type="protein sequence ID" value="CAB9497844.1"/>
    <property type="molecule type" value="Genomic_DNA"/>
</dbReference>
<proteinExistence type="predicted"/>
<keyword evidence="6" id="KW-0732">Signal</keyword>
<organism evidence="7 8">
    <name type="scientific">Seminavis robusta</name>
    <dbReference type="NCBI Taxonomy" id="568900"/>
    <lineage>
        <taxon>Eukaryota</taxon>
        <taxon>Sar</taxon>
        <taxon>Stramenopiles</taxon>
        <taxon>Ochrophyta</taxon>
        <taxon>Bacillariophyta</taxon>
        <taxon>Bacillariophyceae</taxon>
        <taxon>Bacillariophycidae</taxon>
        <taxon>Naviculales</taxon>
        <taxon>Naviculaceae</taxon>
        <taxon>Seminavis</taxon>
    </lineage>
</organism>
<dbReference type="InterPro" id="IPR012292">
    <property type="entry name" value="Globin/Proto"/>
</dbReference>
<dbReference type="GO" id="GO:0046872">
    <property type="term" value="F:metal ion binding"/>
    <property type="evidence" value="ECO:0007669"/>
    <property type="project" value="UniProtKB-KW"/>
</dbReference>
<evidence type="ECO:0000256" key="5">
    <source>
        <dbReference type="SAM" id="MobiDB-lite"/>
    </source>
</evidence>
<evidence type="ECO:0000313" key="8">
    <source>
        <dbReference type="Proteomes" id="UP001153069"/>
    </source>
</evidence>
<feature type="signal peptide" evidence="6">
    <location>
        <begin position="1"/>
        <end position="20"/>
    </location>
</feature>
<gene>
    <name evidence="7" type="ORF">SEMRO_26_G017880.1</name>
</gene>
<dbReference type="GO" id="GO:0020037">
    <property type="term" value="F:heme binding"/>
    <property type="evidence" value="ECO:0007669"/>
    <property type="project" value="InterPro"/>
</dbReference>
<evidence type="ECO:0000313" key="7">
    <source>
        <dbReference type="EMBL" id="CAB9497844.1"/>
    </source>
</evidence>
<evidence type="ECO:0000256" key="2">
    <source>
        <dbReference type="ARBA" id="ARBA00022617"/>
    </source>
</evidence>
<sequence length="199" mass="21656">MLRLPFSVSVLVGLLVVAQGFLLPSSTSRKSISGTHWMTATEQGESDSTAAAAKEEDQEEEKESLLLDRLGGPPALEAAVSIFYDRVVADPELERFFKGVDVDALRDHQYQFMEIAFTKIPEDLDVVAYISDAHARLLRKEGLNESHFDLVAGHLVGTLQGLGVQQAEIDSVVATVGPLRGVFEQAAKEATADDSQQEE</sequence>
<name>A0A9N8D838_9STRA</name>
<evidence type="ECO:0000256" key="4">
    <source>
        <dbReference type="ARBA" id="ARBA00023004"/>
    </source>
</evidence>
<dbReference type="InterPro" id="IPR009050">
    <property type="entry name" value="Globin-like_sf"/>
</dbReference>
<comment type="caution">
    <text evidence="7">The sequence shown here is derived from an EMBL/GenBank/DDBJ whole genome shotgun (WGS) entry which is preliminary data.</text>
</comment>
<keyword evidence="1" id="KW-0813">Transport</keyword>
<dbReference type="OrthoDB" id="45954at2759"/>
<feature type="region of interest" description="Disordered" evidence="5">
    <location>
        <begin position="40"/>
        <end position="64"/>
    </location>
</feature>
<dbReference type="Gene3D" id="1.10.490.10">
    <property type="entry name" value="Globins"/>
    <property type="match status" value="1"/>
</dbReference>
<dbReference type="Pfam" id="PF01152">
    <property type="entry name" value="Bac_globin"/>
    <property type="match status" value="1"/>
</dbReference>
<protein>
    <submittedName>
        <fullName evidence="7">Truncated hemoglobin GlbN</fullName>
    </submittedName>
</protein>
<dbReference type="AlphaFoldDB" id="A0A9N8D838"/>